<dbReference type="RefSeq" id="WP_061835630.1">
    <property type="nucleotide sequence ID" value="NZ_LUKE01000003.1"/>
</dbReference>
<reference evidence="2 3" key="1">
    <citation type="submission" date="2016-03" db="EMBL/GenBank/DDBJ databases">
        <authorList>
            <person name="Ploux O."/>
        </authorList>
    </citation>
    <scope>NUCLEOTIDE SEQUENCE [LARGE SCALE GENOMIC DNA]</scope>
    <source>
        <strain evidence="2 3">R0</strain>
    </source>
</reference>
<comment type="caution">
    <text evidence="2">The sequence shown here is derived from an EMBL/GenBank/DDBJ whole genome shotgun (WGS) entry which is preliminary data.</text>
</comment>
<organism evidence="2 3">
    <name type="scientific">Bdellovibrio bacteriovorus</name>
    <dbReference type="NCBI Taxonomy" id="959"/>
    <lineage>
        <taxon>Bacteria</taxon>
        <taxon>Pseudomonadati</taxon>
        <taxon>Bdellovibrionota</taxon>
        <taxon>Bdellovibrionia</taxon>
        <taxon>Bdellovibrionales</taxon>
        <taxon>Pseudobdellovibrionaceae</taxon>
        <taxon>Bdellovibrio</taxon>
    </lineage>
</organism>
<accession>A0A150WJ47</accession>
<dbReference type="EMBL" id="LUKE01000003">
    <property type="protein sequence ID" value="KYG63736.1"/>
    <property type="molecule type" value="Genomic_DNA"/>
</dbReference>
<gene>
    <name evidence="2" type="ORF">AZI86_13000</name>
</gene>
<feature type="signal peptide" evidence="1">
    <location>
        <begin position="1"/>
        <end position="23"/>
    </location>
</feature>
<keyword evidence="3" id="KW-1185">Reference proteome</keyword>
<evidence type="ECO:0000313" key="2">
    <source>
        <dbReference type="EMBL" id="KYG63736.1"/>
    </source>
</evidence>
<evidence type="ECO:0008006" key="4">
    <source>
        <dbReference type="Google" id="ProtNLM"/>
    </source>
</evidence>
<protein>
    <recommendedName>
        <fullName evidence="4">OmpA-like domain-containing protein</fullName>
    </recommendedName>
</protein>
<dbReference type="AlphaFoldDB" id="A0A150WJ47"/>
<evidence type="ECO:0000313" key="3">
    <source>
        <dbReference type="Proteomes" id="UP000075320"/>
    </source>
</evidence>
<sequence length="182" mass="20224">MFQSHPLIYTLLMAAALMMNACAHRSTHGHTEVTPIAVTSPTPTTTTHYTVLEFQVGKTHLSTHEQEKIKTLTRVAEQSGQAVSEVRILAWADDSEVQEPKLADQRATQVRSLIKADLKSSAPVSVYNMSQDPQKFTELIREEDPKRKITFKNTEPVSFGKGPKSSLAGNKSSKAIVMIRYE</sequence>
<evidence type="ECO:0000256" key="1">
    <source>
        <dbReference type="SAM" id="SignalP"/>
    </source>
</evidence>
<feature type="chain" id="PRO_5007573043" description="OmpA-like domain-containing protein" evidence="1">
    <location>
        <begin position="24"/>
        <end position="182"/>
    </location>
</feature>
<dbReference type="Proteomes" id="UP000075320">
    <property type="component" value="Unassembled WGS sequence"/>
</dbReference>
<proteinExistence type="predicted"/>
<keyword evidence="1" id="KW-0732">Signal</keyword>
<name>A0A150WJ47_BDEBC</name>